<dbReference type="Pfam" id="PF01693">
    <property type="entry name" value="Cauli_VI"/>
    <property type="match status" value="2"/>
</dbReference>
<organism evidence="3 4">
    <name type="scientific">Mycena metata</name>
    <dbReference type="NCBI Taxonomy" id="1033252"/>
    <lineage>
        <taxon>Eukaryota</taxon>
        <taxon>Fungi</taxon>
        <taxon>Dikarya</taxon>
        <taxon>Basidiomycota</taxon>
        <taxon>Agaricomycotina</taxon>
        <taxon>Agaricomycetes</taxon>
        <taxon>Agaricomycetidae</taxon>
        <taxon>Agaricales</taxon>
        <taxon>Marasmiineae</taxon>
        <taxon>Mycenaceae</taxon>
        <taxon>Mycena</taxon>
    </lineage>
</organism>
<protein>
    <recommendedName>
        <fullName evidence="2">Ribonuclease H1 N-terminal domain-containing protein</fullName>
    </recommendedName>
</protein>
<feature type="compositionally biased region" description="Pro residues" evidence="1">
    <location>
        <begin position="1"/>
        <end position="10"/>
    </location>
</feature>
<dbReference type="SUPFAM" id="SSF55658">
    <property type="entry name" value="L9 N-domain-like"/>
    <property type="match status" value="1"/>
</dbReference>
<keyword evidence="4" id="KW-1185">Reference proteome</keyword>
<evidence type="ECO:0000259" key="2">
    <source>
        <dbReference type="Pfam" id="PF01693"/>
    </source>
</evidence>
<dbReference type="InterPro" id="IPR011320">
    <property type="entry name" value="RNase_H1_N"/>
</dbReference>
<dbReference type="AlphaFoldDB" id="A0AAD7DDR5"/>
<reference evidence="3" key="1">
    <citation type="submission" date="2023-03" db="EMBL/GenBank/DDBJ databases">
        <title>Massive genome expansion in bonnet fungi (Mycena s.s.) driven by repeated elements and novel gene families across ecological guilds.</title>
        <authorList>
            <consortium name="Lawrence Berkeley National Laboratory"/>
            <person name="Harder C.B."/>
            <person name="Miyauchi S."/>
            <person name="Viragh M."/>
            <person name="Kuo A."/>
            <person name="Thoen E."/>
            <person name="Andreopoulos B."/>
            <person name="Lu D."/>
            <person name="Skrede I."/>
            <person name="Drula E."/>
            <person name="Henrissat B."/>
            <person name="Morin E."/>
            <person name="Kohler A."/>
            <person name="Barry K."/>
            <person name="LaButti K."/>
            <person name="Morin E."/>
            <person name="Salamov A."/>
            <person name="Lipzen A."/>
            <person name="Mereny Z."/>
            <person name="Hegedus B."/>
            <person name="Baldrian P."/>
            <person name="Stursova M."/>
            <person name="Weitz H."/>
            <person name="Taylor A."/>
            <person name="Grigoriev I.V."/>
            <person name="Nagy L.G."/>
            <person name="Martin F."/>
            <person name="Kauserud H."/>
        </authorList>
    </citation>
    <scope>NUCLEOTIDE SEQUENCE</scope>
    <source>
        <strain evidence="3">CBHHK182m</strain>
    </source>
</reference>
<evidence type="ECO:0000313" key="4">
    <source>
        <dbReference type="Proteomes" id="UP001215598"/>
    </source>
</evidence>
<feature type="domain" description="Ribonuclease H1 N-terminal" evidence="2">
    <location>
        <begin position="94"/>
        <end position="136"/>
    </location>
</feature>
<proteinExistence type="predicted"/>
<accession>A0AAD7DDR5</accession>
<dbReference type="Gene3D" id="3.40.970.10">
    <property type="entry name" value="Ribonuclease H1, N-terminal domain"/>
    <property type="match status" value="1"/>
</dbReference>
<feature type="region of interest" description="Disordered" evidence="1">
    <location>
        <begin position="1"/>
        <end position="23"/>
    </location>
</feature>
<feature type="domain" description="Ribonuclease H1 N-terminal" evidence="2">
    <location>
        <begin position="186"/>
        <end position="225"/>
    </location>
</feature>
<comment type="caution">
    <text evidence="3">The sequence shown here is derived from an EMBL/GenBank/DDBJ whole genome shotgun (WGS) entry which is preliminary data.</text>
</comment>
<sequence>MPSLPPPPYTPHDTQTASGDDEEDELWRMLDALEISPARRPSTPPRSAPVRTVVLQRLLARPPAEAVAETQGVSGASPRRIVPKSKPRTKKGGYAVFCGRGIGAFKHWNEEVVDLVVRVPNSLFQGYRTLAQAQAAFDYAHARGWTRVIHEDGTVSTTISWPPTPDTHHQGPAPNPLHVEGSGPFWYVVYSGIHPGIYASSLECSLNTLGLSSAAFEACATRAQAVSLFDAAVAEGRVRHIYPTLK</sequence>
<gene>
    <name evidence="3" type="ORF">B0H16DRAFT_1752990</name>
</gene>
<dbReference type="EMBL" id="JARKIB010000921">
    <property type="protein sequence ID" value="KAJ7688915.1"/>
    <property type="molecule type" value="Genomic_DNA"/>
</dbReference>
<name>A0AAD7DDR5_9AGAR</name>
<dbReference type="InterPro" id="IPR037056">
    <property type="entry name" value="RNase_H1_N_sf"/>
</dbReference>
<evidence type="ECO:0000256" key="1">
    <source>
        <dbReference type="SAM" id="MobiDB-lite"/>
    </source>
</evidence>
<dbReference type="InterPro" id="IPR009027">
    <property type="entry name" value="Ribosomal_bL9/RNase_H1_N"/>
</dbReference>
<dbReference type="Proteomes" id="UP001215598">
    <property type="component" value="Unassembled WGS sequence"/>
</dbReference>
<evidence type="ECO:0000313" key="3">
    <source>
        <dbReference type="EMBL" id="KAJ7688915.1"/>
    </source>
</evidence>